<dbReference type="Proteomes" id="UP001164250">
    <property type="component" value="Chromosome 8"/>
</dbReference>
<evidence type="ECO:0000313" key="1">
    <source>
        <dbReference type="EMBL" id="KAJ0090109.1"/>
    </source>
</evidence>
<keyword evidence="2" id="KW-1185">Reference proteome</keyword>
<gene>
    <name evidence="1" type="ORF">Patl1_14119</name>
</gene>
<organism evidence="1 2">
    <name type="scientific">Pistacia atlantica</name>
    <dbReference type="NCBI Taxonomy" id="434234"/>
    <lineage>
        <taxon>Eukaryota</taxon>
        <taxon>Viridiplantae</taxon>
        <taxon>Streptophyta</taxon>
        <taxon>Embryophyta</taxon>
        <taxon>Tracheophyta</taxon>
        <taxon>Spermatophyta</taxon>
        <taxon>Magnoliopsida</taxon>
        <taxon>eudicotyledons</taxon>
        <taxon>Gunneridae</taxon>
        <taxon>Pentapetalae</taxon>
        <taxon>rosids</taxon>
        <taxon>malvids</taxon>
        <taxon>Sapindales</taxon>
        <taxon>Anacardiaceae</taxon>
        <taxon>Pistacia</taxon>
    </lineage>
</organism>
<sequence length="94" mass="10567">MMAFQKGGLSLKYVQVSNEIPNEVTKLRKKRDDGISKDHLTADMMPQLENLRAGIIIYPGFDQEEGCRTLEHLADMMPQLENLGAGIIIYPGFD</sequence>
<name>A0ACC1ATV2_9ROSI</name>
<protein>
    <submittedName>
        <fullName evidence="1">Uncharacterized protein</fullName>
    </submittedName>
</protein>
<proteinExistence type="predicted"/>
<evidence type="ECO:0000313" key="2">
    <source>
        <dbReference type="Proteomes" id="UP001164250"/>
    </source>
</evidence>
<reference evidence="2" key="1">
    <citation type="journal article" date="2023" name="G3 (Bethesda)">
        <title>Genome assembly and association tests identify interacting loci associated with vigor, precocity, and sex in interspecific pistachio rootstocks.</title>
        <authorList>
            <person name="Palmer W."/>
            <person name="Jacygrad E."/>
            <person name="Sagayaradj S."/>
            <person name="Cavanaugh K."/>
            <person name="Han R."/>
            <person name="Bertier L."/>
            <person name="Beede B."/>
            <person name="Kafkas S."/>
            <person name="Golino D."/>
            <person name="Preece J."/>
            <person name="Michelmore R."/>
        </authorList>
    </citation>
    <scope>NUCLEOTIDE SEQUENCE [LARGE SCALE GENOMIC DNA]</scope>
</reference>
<dbReference type="EMBL" id="CM047904">
    <property type="protein sequence ID" value="KAJ0090109.1"/>
    <property type="molecule type" value="Genomic_DNA"/>
</dbReference>
<accession>A0ACC1ATV2</accession>
<comment type="caution">
    <text evidence="1">The sequence shown here is derived from an EMBL/GenBank/DDBJ whole genome shotgun (WGS) entry which is preliminary data.</text>
</comment>